<dbReference type="UniPathway" id="UPA00606"/>
<comment type="function">
    <text evidence="6">The purine nucleoside phosphorylases catalyze the phosphorolytic breakdown of the N-glycosidic bond in the beta-(deoxy)ribonucleoside molecules, with the formation of the corresponding free purine bases and pentose-1-phosphate.</text>
</comment>
<evidence type="ECO:0000256" key="2">
    <source>
        <dbReference type="ARBA" id="ARBA00006751"/>
    </source>
</evidence>
<dbReference type="Pfam" id="PF01048">
    <property type="entry name" value="PNP_UDP_1"/>
    <property type="match status" value="1"/>
</dbReference>
<dbReference type="GO" id="GO:0009116">
    <property type="term" value="P:nucleoside metabolic process"/>
    <property type="evidence" value="ECO:0007669"/>
    <property type="project" value="InterPro"/>
</dbReference>
<dbReference type="NCBIfam" id="TIGR01700">
    <property type="entry name" value="PNPH"/>
    <property type="match status" value="1"/>
</dbReference>
<comment type="caution">
    <text evidence="8">The sequence shown here is derived from an EMBL/GenBank/DDBJ whole genome shotgun (WGS) entry which is preliminary data.</text>
</comment>
<dbReference type="Gene3D" id="3.40.50.1580">
    <property type="entry name" value="Nucleoside phosphorylase domain"/>
    <property type="match status" value="1"/>
</dbReference>
<reference evidence="8 9" key="1">
    <citation type="submission" date="2019-03" db="EMBL/GenBank/DDBJ databases">
        <title>Metabolic potential of uncultured bacteria and archaea associated with petroleum seepage in deep-sea sediments.</title>
        <authorList>
            <person name="Dong X."/>
            <person name="Hubert C."/>
        </authorList>
    </citation>
    <scope>NUCLEOTIDE SEQUENCE [LARGE SCALE GENOMIC DNA]</scope>
    <source>
        <strain evidence="8">E29_bin28</strain>
    </source>
</reference>
<dbReference type="PIRSF" id="PIRSF000477">
    <property type="entry name" value="PurNPase"/>
    <property type="match status" value="1"/>
</dbReference>
<dbReference type="FunFam" id="3.40.50.1580:FF:000010">
    <property type="entry name" value="Purine nucleoside phosphorylase"/>
    <property type="match status" value="1"/>
</dbReference>
<dbReference type="PANTHER" id="PTHR11904">
    <property type="entry name" value="METHYLTHIOADENOSINE/PURINE NUCLEOSIDE PHOSPHORYLASE"/>
    <property type="match status" value="1"/>
</dbReference>
<accession>A0A523YP50</accession>
<keyword evidence="5 6" id="KW-0808">Transferase</keyword>
<dbReference type="Proteomes" id="UP000316925">
    <property type="component" value="Unassembled WGS sequence"/>
</dbReference>
<dbReference type="GO" id="GO:0005737">
    <property type="term" value="C:cytoplasm"/>
    <property type="evidence" value="ECO:0007669"/>
    <property type="project" value="TreeGrafter"/>
</dbReference>
<feature type="domain" description="Nucleoside phosphorylase" evidence="7">
    <location>
        <begin position="23"/>
        <end position="270"/>
    </location>
</feature>
<dbReference type="InterPro" id="IPR035994">
    <property type="entry name" value="Nucleoside_phosphorylase_sf"/>
</dbReference>
<evidence type="ECO:0000256" key="5">
    <source>
        <dbReference type="ARBA" id="ARBA00022679"/>
    </source>
</evidence>
<keyword evidence="3" id="KW-0597">Phosphoprotein</keyword>
<evidence type="ECO:0000259" key="7">
    <source>
        <dbReference type="Pfam" id="PF01048"/>
    </source>
</evidence>
<evidence type="ECO:0000256" key="1">
    <source>
        <dbReference type="ARBA" id="ARBA00005058"/>
    </source>
</evidence>
<evidence type="ECO:0000256" key="6">
    <source>
        <dbReference type="PIRNR" id="PIRNR000477"/>
    </source>
</evidence>
<dbReference type="NCBIfam" id="TIGR01697">
    <property type="entry name" value="PNPH-PUNA-XAPA"/>
    <property type="match status" value="1"/>
</dbReference>
<dbReference type="PANTHER" id="PTHR11904:SF9">
    <property type="entry name" value="PURINE NUCLEOSIDE PHOSPHORYLASE-RELATED"/>
    <property type="match status" value="1"/>
</dbReference>
<dbReference type="GO" id="GO:0004731">
    <property type="term" value="F:purine-nucleoside phosphorylase activity"/>
    <property type="evidence" value="ECO:0007669"/>
    <property type="project" value="UniProtKB-EC"/>
</dbReference>
<protein>
    <recommendedName>
        <fullName evidence="6">Purine nucleoside phosphorylase</fullName>
        <ecNumber evidence="6">2.4.2.1</ecNumber>
    </recommendedName>
    <alternativeName>
        <fullName evidence="6">Inosine-guanosine phosphorylase</fullName>
    </alternativeName>
</protein>
<proteinExistence type="inferred from homology"/>
<dbReference type="SUPFAM" id="SSF53167">
    <property type="entry name" value="Purine and uridine phosphorylases"/>
    <property type="match status" value="1"/>
</dbReference>
<keyword evidence="4 6" id="KW-0328">Glycosyltransferase</keyword>
<dbReference type="InterPro" id="IPR000845">
    <property type="entry name" value="Nucleoside_phosphorylase_d"/>
</dbReference>
<evidence type="ECO:0000313" key="9">
    <source>
        <dbReference type="Proteomes" id="UP000316925"/>
    </source>
</evidence>
<evidence type="ECO:0000256" key="4">
    <source>
        <dbReference type="ARBA" id="ARBA00022676"/>
    </source>
</evidence>
<dbReference type="EMBL" id="SOIJ01000124">
    <property type="protein sequence ID" value="TET93303.1"/>
    <property type="molecule type" value="Genomic_DNA"/>
</dbReference>
<comment type="similarity">
    <text evidence="2 6">Belongs to the PNP/MTAP phosphorylase family.</text>
</comment>
<dbReference type="InterPro" id="IPR011268">
    <property type="entry name" value="Purine_phosphorylase"/>
</dbReference>
<organism evidence="8 9">
    <name type="scientific">Aerophobetes bacterium</name>
    <dbReference type="NCBI Taxonomy" id="2030807"/>
    <lineage>
        <taxon>Bacteria</taxon>
        <taxon>Candidatus Aerophobota</taxon>
    </lineage>
</organism>
<name>A0A523YP50_UNCAE</name>
<gene>
    <name evidence="8" type="ORF">E3J33_02160</name>
</gene>
<sequence>MSLREKIAEAKKFIESRSKVKPKIGIIVGTGLGTLAKEIEIKAIVPYSDIPHFAVSTAPGHEGNLILGKLSSNMIMAMQGRFHLYEGYSLEEITFPIRIMKEMGVELLIESNVAGGMNPNFKAGDLMIVTDHINLTGNNPLIGPNDERLGPRFPDMSEPYDKKLIELTNRIAIEEKIGIHQGVYVGLTGPNFETPAEYRFLRLIGADAVGMSTVCEVIVARHSGLRVLGISCITDECIPDRLEPVNFRKLIQVAQKVEPNLARLVKRLLREI</sequence>
<comment type="pathway">
    <text evidence="1 6">Purine metabolism; purine nucleoside salvage.</text>
</comment>
<evidence type="ECO:0000256" key="3">
    <source>
        <dbReference type="ARBA" id="ARBA00022553"/>
    </source>
</evidence>
<dbReference type="NCBIfam" id="NF006054">
    <property type="entry name" value="PRK08202.1"/>
    <property type="match status" value="1"/>
</dbReference>
<dbReference type="CDD" id="cd09009">
    <property type="entry name" value="PNP-EcPNPII_like"/>
    <property type="match status" value="1"/>
</dbReference>
<dbReference type="InterPro" id="IPR011270">
    <property type="entry name" value="Pur_Nuc_Pase_Ino/Guo-sp"/>
</dbReference>
<dbReference type="EC" id="2.4.2.1" evidence="6"/>
<dbReference type="AlphaFoldDB" id="A0A523YP50"/>
<evidence type="ECO:0000313" key="8">
    <source>
        <dbReference type="EMBL" id="TET93303.1"/>
    </source>
</evidence>